<dbReference type="RefSeq" id="WP_058354129.1">
    <property type="nucleotide sequence ID" value="NZ_CABMMD010000208.1"/>
</dbReference>
<dbReference type="OrthoDB" id="9794225at2"/>
<name>A0A0V8QAN7_9FIRM</name>
<evidence type="ECO:0000313" key="7">
    <source>
        <dbReference type="EMBL" id="KSV57633.1"/>
    </source>
</evidence>
<dbReference type="GO" id="GO:0006874">
    <property type="term" value="P:intracellular calcium ion homeostasis"/>
    <property type="evidence" value="ECO:0007669"/>
    <property type="project" value="TreeGrafter"/>
</dbReference>
<organism evidence="7 8">
    <name type="scientific">Acetivibrio ethanolgignens</name>
    <dbReference type="NCBI Taxonomy" id="290052"/>
    <lineage>
        <taxon>Bacteria</taxon>
        <taxon>Bacillati</taxon>
        <taxon>Bacillota</taxon>
        <taxon>Clostridia</taxon>
        <taxon>Eubacteriales</taxon>
        <taxon>Oscillospiraceae</taxon>
        <taxon>Acetivibrio</taxon>
    </lineage>
</organism>
<evidence type="ECO:0000256" key="3">
    <source>
        <dbReference type="ARBA" id="ARBA00022989"/>
    </source>
</evidence>
<feature type="transmembrane region" description="Helical" evidence="5">
    <location>
        <begin position="169"/>
        <end position="188"/>
    </location>
</feature>
<feature type="domain" description="Sodium/calcium exchanger membrane region" evidence="6">
    <location>
        <begin position="3"/>
        <end position="143"/>
    </location>
</feature>
<dbReference type="InterPro" id="IPR004837">
    <property type="entry name" value="NaCa_Exmemb"/>
</dbReference>
<dbReference type="Gene3D" id="1.20.1420.30">
    <property type="entry name" value="NCX, central ion-binding region"/>
    <property type="match status" value="1"/>
</dbReference>
<dbReference type="GO" id="GO:0008273">
    <property type="term" value="F:calcium, potassium:sodium antiporter activity"/>
    <property type="evidence" value="ECO:0007669"/>
    <property type="project" value="TreeGrafter"/>
</dbReference>
<comment type="subcellular location">
    <subcellularLocation>
        <location evidence="1">Membrane</location>
        <topology evidence="1">Multi-pass membrane protein</topology>
    </subcellularLocation>
</comment>
<reference evidence="7 8" key="1">
    <citation type="submission" date="2015-11" db="EMBL/GenBank/DDBJ databases">
        <title>Butyribacter intestini gen. nov., sp. nov., a butyric acid-producing bacterium of the family Lachnospiraceae isolated from the human faeces.</title>
        <authorList>
            <person name="Zou Y."/>
            <person name="Xue W."/>
            <person name="Luo G."/>
            <person name="Lv M."/>
        </authorList>
    </citation>
    <scope>NUCLEOTIDE SEQUENCE [LARGE SCALE GENOMIC DNA]</scope>
    <source>
        <strain evidence="7 8">ACET-33324</strain>
    </source>
</reference>
<dbReference type="STRING" id="290052.ASU35_04280"/>
<keyword evidence="4 5" id="KW-0472">Membrane</keyword>
<evidence type="ECO:0000256" key="5">
    <source>
        <dbReference type="SAM" id="Phobius"/>
    </source>
</evidence>
<dbReference type="Pfam" id="PF01699">
    <property type="entry name" value="Na_Ca_ex"/>
    <property type="match status" value="2"/>
</dbReference>
<dbReference type="GO" id="GO:0005262">
    <property type="term" value="F:calcium channel activity"/>
    <property type="evidence" value="ECO:0007669"/>
    <property type="project" value="TreeGrafter"/>
</dbReference>
<dbReference type="PANTHER" id="PTHR10846:SF8">
    <property type="entry name" value="INNER MEMBRANE PROTEIN YRBG"/>
    <property type="match status" value="1"/>
</dbReference>
<keyword evidence="2 5" id="KW-0812">Transmembrane</keyword>
<dbReference type="EMBL" id="LNAM01000208">
    <property type="protein sequence ID" value="KSV57633.1"/>
    <property type="molecule type" value="Genomic_DNA"/>
</dbReference>
<dbReference type="Proteomes" id="UP000054874">
    <property type="component" value="Unassembled WGS sequence"/>
</dbReference>
<feature type="transmembrane region" description="Helical" evidence="5">
    <location>
        <begin position="129"/>
        <end position="149"/>
    </location>
</feature>
<evidence type="ECO:0000313" key="8">
    <source>
        <dbReference type="Proteomes" id="UP000054874"/>
    </source>
</evidence>
<accession>A0A0V8QAN7</accession>
<feature type="domain" description="Sodium/calcium exchanger membrane region" evidence="6">
    <location>
        <begin position="170"/>
        <end position="308"/>
    </location>
</feature>
<comment type="caution">
    <text evidence="7">The sequence shown here is derived from an EMBL/GenBank/DDBJ whole genome shotgun (WGS) entry which is preliminary data.</text>
</comment>
<evidence type="ECO:0000256" key="2">
    <source>
        <dbReference type="ARBA" id="ARBA00022692"/>
    </source>
</evidence>
<dbReference type="InterPro" id="IPR004481">
    <property type="entry name" value="K/Na/Ca-exchanger"/>
</dbReference>
<dbReference type="AlphaFoldDB" id="A0A0V8QAN7"/>
<protein>
    <submittedName>
        <fullName evidence="7">Sodium:proton exchanger</fullName>
    </submittedName>
</protein>
<gene>
    <name evidence="7" type="ORF">ASU35_04280</name>
</gene>
<keyword evidence="8" id="KW-1185">Reference proteome</keyword>
<evidence type="ECO:0000259" key="6">
    <source>
        <dbReference type="Pfam" id="PF01699"/>
    </source>
</evidence>
<proteinExistence type="predicted"/>
<feature type="transmembrane region" description="Helical" evidence="5">
    <location>
        <begin position="234"/>
        <end position="253"/>
    </location>
</feature>
<feature type="transmembrane region" description="Helical" evidence="5">
    <location>
        <begin position="265"/>
        <end position="284"/>
    </location>
</feature>
<feature type="transmembrane region" description="Helical" evidence="5">
    <location>
        <begin position="291"/>
        <end position="308"/>
    </location>
</feature>
<dbReference type="InterPro" id="IPR044880">
    <property type="entry name" value="NCX_ion-bd_dom_sf"/>
</dbReference>
<dbReference type="PANTHER" id="PTHR10846">
    <property type="entry name" value="SODIUM/POTASSIUM/CALCIUM EXCHANGER"/>
    <property type="match status" value="1"/>
</dbReference>
<dbReference type="GO" id="GO:0005886">
    <property type="term" value="C:plasma membrane"/>
    <property type="evidence" value="ECO:0007669"/>
    <property type="project" value="TreeGrafter"/>
</dbReference>
<feature type="transmembrane region" description="Helical" evidence="5">
    <location>
        <begin position="71"/>
        <end position="91"/>
    </location>
</feature>
<dbReference type="NCBIfam" id="TIGR00367">
    <property type="entry name" value="calcium/sodium antiporter"/>
    <property type="match status" value="1"/>
</dbReference>
<evidence type="ECO:0000256" key="1">
    <source>
        <dbReference type="ARBA" id="ARBA00004141"/>
    </source>
</evidence>
<sequence>MMYLWLIVGFVLLIKGADFFVEGSSGIAKNLKVPTMIIGLTIVAMGTSAPELAVSTTAALKESNAIAVSNVIGSNIFNLIVVCGVCAALSPLHIKVKTLKEEFPISILAEALLLIFAYTGTILGRTEGIAFILLFALFMVWMVKSALNARKNGEVIEEEEIKSLPMWKCVVYILGGIAAIVWGGDIVVDSASDIAAAFGLSQTLIGLTIVAVGTSLPELVTSVVAAGKGENDMALGNVIGSNIFNVLLILGISSTITPISIGMESIYDLVLLTVMSLLVYFFCISKKRLNRTEGVIMIIVYIVYMYYICTR</sequence>
<evidence type="ECO:0000256" key="4">
    <source>
        <dbReference type="ARBA" id="ARBA00023136"/>
    </source>
</evidence>
<keyword evidence="3 5" id="KW-1133">Transmembrane helix</keyword>